<evidence type="ECO:0000256" key="4">
    <source>
        <dbReference type="ARBA" id="ARBA00017099"/>
    </source>
</evidence>
<dbReference type="RefSeq" id="WP_235904637.1">
    <property type="nucleotide sequence ID" value="NZ_BKCG01000001.1"/>
</dbReference>
<proteinExistence type="inferred from homology"/>
<organism evidence="8 9">
    <name type="scientific">Patiriisocius marinus</name>
    <dbReference type="NCBI Taxonomy" id="1397112"/>
    <lineage>
        <taxon>Bacteria</taxon>
        <taxon>Pseudomonadati</taxon>
        <taxon>Bacteroidota</taxon>
        <taxon>Flavobacteriia</taxon>
        <taxon>Flavobacteriales</taxon>
        <taxon>Flavobacteriaceae</taxon>
        <taxon>Patiriisocius</taxon>
    </lineage>
</organism>
<dbReference type="GO" id="GO:0008831">
    <property type="term" value="F:dTDP-4-dehydrorhamnose reductase activity"/>
    <property type="evidence" value="ECO:0007669"/>
    <property type="project" value="UniProtKB-EC"/>
</dbReference>
<gene>
    <name evidence="8" type="primary">rmlD</name>
    <name evidence="8" type="ORF">ULMA_07750</name>
</gene>
<dbReference type="EC" id="1.1.1.133" evidence="3 6"/>
<comment type="pathway">
    <text evidence="1 6">Carbohydrate biosynthesis; dTDP-L-rhamnose biosynthesis.</text>
</comment>
<dbReference type="GO" id="GO:0019305">
    <property type="term" value="P:dTDP-rhamnose biosynthetic process"/>
    <property type="evidence" value="ECO:0007669"/>
    <property type="project" value="UniProtKB-UniPathway"/>
</dbReference>
<comment type="function">
    <text evidence="6">Catalyzes the reduction of dTDP-6-deoxy-L-lyxo-4-hexulose to yield dTDP-L-rhamnose.</text>
</comment>
<dbReference type="AlphaFoldDB" id="A0A5J4J2J5"/>
<dbReference type="PANTHER" id="PTHR10491:SF4">
    <property type="entry name" value="METHIONINE ADENOSYLTRANSFERASE 2 SUBUNIT BETA"/>
    <property type="match status" value="1"/>
</dbReference>
<dbReference type="Pfam" id="PF04321">
    <property type="entry name" value="RmlD_sub_bind"/>
    <property type="match status" value="1"/>
</dbReference>
<dbReference type="Gene3D" id="3.90.25.10">
    <property type="entry name" value="UDP-galactose 4-epimerase, domain 1"/>
    <property type="match status" value="1"/>
</dbReference>
<dbReference type="NCBIfam" id="TIGR01214">
    <property type="entry name" value="rmlD"/>
    <property type="match status" value="1"/>
</dbReference>
<evidence type="ECO:0000256" key="3">
    <source>
        <dbReference type="ARBA" id="ARBA00012929"/>
    </source>
</evidence>
<comment type="similarity">
    <text evidence="2 6">Belongs to the dTDP-4-dehydrorhamnose reductase family.</text>
</comment>
<evidence type="ECO:0000256" key="2">
    <source>
        <dbReference type="ARBA" id="ARBA00010944"/>
    </source>
</evidence>
<dbReference type="GO" id="GO:0005829">
    <property type="term" value="C:cytosol"/>
    <property type="evidence" value="ECO:0007669"/>
    <property type="project" value="TreeGrafter"/>
</dbReference>
<evidence type="ECO:0000313" key="8">
    <source>
        <dbReference type="EMBL" id="GER58667.1"/>
    </source>
</evidence>
<accession>A0A5J4J2J5</accession>
<name>A0A5J4J2J5_9FLAO</name>
<keyword evidence="6" id="KW-0560">Oxidoreductase</keyword>
<dbReference type="InterPro" id="IPR029903">
    <property type="entry name" value="RmlD-like-bd"/>
</dbReference>
<dbReference type="CDD" id="cd05254">
    <property type="entry name" value="dTDP_HR_like_SDR_e"/>
    <property type="match status" value="1"/>
</dbReference>
<evidence type="ECO:0000256" key="6">
    <source>
        <dbReference type="RuleBase" id="RU364082"/>
    </source>
</evidence>
<feature type="domain" description="RmlD-like substrate binding" evidence="7">
    <location>
        <begin position="1"/>
        <end position="282"/>
    </location>
</feature>
<dbReference type="PANTHER" id="PTHR10491">
    <property type="entry name" value="DTDP-4-DEHYDRORHAMNOSE REDUCTASE"/>
    <property type="match status" value="1"/>
</dbReference>
<dbReference type="Gene3D" id="3.40.50.720">
    <property type="entry name" value="NAD(P)-binding Rossmann-like Domain"/>
    <property type="match status" value="1"/>
</dbReference>
<dbReference type="EMBL" id="BKCG01000001">
    <property type="protein sequence ID" value="GER58667.1"/>
    <property type="molecule type" value="Genomic_DNA"/>
</dbReference>
<keyword evidence="6" id="KW-0521">NADP</keyword>
<comment type="catalytic activity">
    <reaction evidence="5">
        <text>dTDP-beta-L-rhamnose + NADP(+) = dTDP-4-dehydro-beta-L-rhamnose + NADPH + H(+)</text>
        <dbReference type="Rhea" id="RHEA:21796"/>
        <dbReference type="ChEBI" id="CHEBI:15378"/>
        <dbReference type="ChEBI" id="CHEBI:57510"/>
        <dbReference type="ChEBI" id="CHEBI:57783"/>
        <dbReference type="ChEBI" id="CHEBI:58349"/>
        <dbReference type="ChEBI" id="CHEBI:62830"/>
        <dbReference type="EC" id="1.1.1.133"/>
    </reaction>
</comment>
<dbReference type="InterPro" id="IPR036291">
    <property type="entry name" value="NAD(P)-bd_dom_sf"/>
</dbReference>
<dbReference type="UniPathway" id="UPA00124"/>
<keyword evidence="9" id="KW-1185">Reference proteome</keyword>
<evidence type="ECO:0000313" key="9">
    <source>
        <dbReference type="Proteomes" id="UP000326509"/>
    </source>
</evidence>
<evidence type="ECO:0000259" key="7">
    <source>
        <dbReference type="Pfam" id="PF04321"/>
    </source>
</evidence>
<dbReference type="SUPFAM" id="SSF51735">
    <property type="entry name" value="NAD(P)-binding Rossmann-fold domains"/>
    <property type="match status" value="1"/>
</dbReference>
<dbReference type="InterPro" id="IPR005913">
    <property type="entry name" value="dTDP_dehydrorham_reduct"/>
</dbReference>
<dbReference type="Proteomes" id="UP000326509">
    <property type="component" value="Unassembled WGS sequence"/>
</dbReference>
<reference evidence="8 9" key="1">
    <citation type="submission" date="2019-08" db="EMBL/GenBank/DDBJ databases">
        <title>Draft genome sequence of Ulvibacter marinus type strain NBRC 109484.</title>
        <authorList>
            <person name="Kawano K."/>
            <person name="Ushijima N."/>
            <person name="Kihara M."/>
            <person name="Itoh H."/>
        </authorList>
    </citation>
    <scope>NUCLEOTIDE SEQUENCE [LARGE SCALE GENOMIC DNA]</scope>
    <source>
        <strain evidence="8 9">NBRC 109484</strain>
    </source>
</reference>
<evidence type="ECO:0000256" key="5">
    <source>
        <dbReference type="ARBA" id="ARBA00048200"/>
    </source>
</evidence>
<evidence type="ECO:0000256" key="1">
    <source>
        <dbReference type="ARBA" id="ARBA00004781"/>
    </source>
</evidence>
<sequence>MRILVTGAHGQLAKCIKDASIKHTSLACTFVSREQLDISNNDAVALYFRNHSFDYCINTAAYTNVEKAESDKENAYLINSEGVKNLAIQCEEHNVVLLHVSTDYVFDGTQTVPYKETDNTGPINVYGASKLAGEQHVSALCQKHFIVRTSWLYSQYGHNFYTSMLSHFKKGTALKITTEQTGTPTNAQDLAVVLLTIILSEVYQYGVYHYSNDGEATWYDFASEILKNAGQIPQANLGSTNHYSTFARRPERSILNTKKVKETFSIVIPLWNERLKGFMEDVYTQP</sequence>
<comment type="caution">
    <text evidence="8">The sequence shown here is derived from an EMBL/GenBank/DDBJ whole genome shotgun (WGS) entry which is preliminary data.</text>
</comment>
<protein>
    <recommendedName>
        <fullName evidence="4 6">dTDP-4-dehydrorhamnose reductase</fullName>
        <ecNumber evidence="3 6">1.1.1.133</ecNumber>
    </recommendedName>
</protein>